<evidence type="ECO:0000256" key="1">
    <source>
        <dbReference type="SAM" id="MobiDB-lite"/>
    </source>
</evidence>
<gene>
    <name evidence="2" type="ORF">GCM10022207_77860</name>
</gene>
<keyword evidence="3" id="KW-1185">Reference proteome</keyword>
<dbReference type="EMBL" id="BAAAZA010000039">
    <property type="protein sequence ID" value="GAA3897967.1"/>
    <property type="molecule type" value="Genomic_DNA"/>
</dbReference>
<feature type="region of interest" description="Disordered" evidence="1">
    <location>
        <begin position="1"/>
        <end position="27"/>
    </location>
</feature>
<organism evidence="2 3">
    <name type="scientific">Streptomyces lannensis</name>
    <dbReference type="NCBI Taxonomy" id="766498"/>
    <lineage>
        <taxon>Bacteria</taxon>
        <taxon>Bacillati</taxon>
        <taxon>Actinomycetota</taxon>
        <taxon>Actinomycetes</taxon>
        <taxon>Kitasatosporales</taxon>
        <taxon>Streptomycetaceae</taxon>
        <taxon>Streptomyces</taxon>
    </lineage>
</organism>
<evidence type="ECO:0000313" key="3">
    <source>
        <dbReference type="Proteomes" id="UP001501563"/>
    </source>
</evidence>
<sequence>MTPTICSGGPTGDAAIRPDPRPATTGDKLLKREDHHLQLEYKVPATVEVILEHVTIISMSTTNDISDRVEFDEIETEPGHVPKSDKTMRSDEARYERRPCRRDGTALLPVFIGV</sequence>
<proteinExistence type="predicted"/>
<protein>
    <submittedName>
        <fullName evidence="2">Uncharacterized protein</fullName>
    </submittedName>
</protein>
<feature type="region of interest" description="Disordered" evidence="1">
    <location>
        <begin position="77"/>
        <end position="97"/>
    </location>
</feature>
<dbReference type="RefSeq" id="WP_220297056.1">
    <property type="nucleotide sequence ID" value="NZ_BAAAZA010000039.1"/>
</dbReference>
<accession>A0ABP7LAC6</accession>
<evidence type="ECO:0000313" key="2">
    <source>
        <dbReference type="EMBL" id="GAA3897967.1"/>
    </source>
</evidence>
<reference evidence="3" key="1">
    <citation type="journal article" date="2019" name="Int. J. Syst. Evol. Microbiol.">
        <title>The Global Catalogue of Microorganisms (GCM) 10K type strain sequencing project: providing services to taxonomists for standard genome sequencing and annotation.</title>
        <authorList>
            <consortium name="The Broad Institute Genomics Platform"/>
            <consortium name="The Broad Institute Genome Sequencing Center for Infectious Disease"/>
            <person name="Wu L."/>
            <person name="Ma J."/>
        </authorList>
    </citation>
    <scope>NUCLEOTIDE SEQUENCE [LARGE SCALE GENOMIC DNA]</scope>
    <source>
        <strain evidence="3">JCM 16578</strain>
    </source>
</reference>
<comment type="caution">
    <text evidence="2">The sequence shown here is derived from an EMBL/GenBank/DDBJ whole genome shotgun (WGS) entry which is preliminary data.</text>
</comment>
<dbReference type="Proteomes" id="UP001501563">
    <property type="component" value="Unassembled WGS sequence"/>
</dbReference>
<name>A0ABP7LAC6_9ACTN</name>